<organism evidence="1 2">
    <name type="scientific">Streptomyces hyaluromycini</name>
    <dbReference type="NCBI Taxonomy" id="1377993"/>
    <lineage>
        <taxon>Bacteria</taxon>
        <taxon>Bacillati</taxon>
        <taxon>Actinomycetota</taxon>
        <taxon>Actinomycetes</taxon>
        <taxon>Kitasatosporales</taxon>
        <taxon>Streptomycetaceae</taxon>
        <taxon>Streptomyces</taxon>
    </lineage>
</organism>
<protein>
    <submittedName>
        <fullName evidence="1">Uncharacterized protein</fullName>
    </submittedName>
</protein>
<sequence>MTVPLEAVTDLAHGGRWTSLRHGGREWLWRRDSPERHGVTPGDAFVDAGGLEEWGATRARPGAGPRGPR</sequence>
<dbReference type="EMBL" id="JBEPEK010000538">
    <property type="protein sequence ID" value="MER7186116.1"/>
    <property type="molecule type" value="Genomic_DNA"/>
</dbReference>
<proteinExistence type="predicted"/>
<feature type="non-terminal residue" evidence="1">
    <location>
        <position position="69"/>
    </location>
</feature>
<dbReference type="Proteomes" id="UP001474181">
    <property type="component" value="Unassembled WGS sequence"/>
</dbReference>
<reference evidence="1 2" key="1">
    <citation type="submission" date="2024-06" db="EMBL/GenBank/DDBJ databases">
        <title>The Natural Products Discovery Center: Release of the First 8490 Sequenced Strains for Exploring Actinobacteria Biosynthetic Diversity.</title>
        <authorList>
            <person name="Kalkreuter E."/>
            <person name="Kautsar S.A."/>
            <person name="Yang D."/>
            <person name="Bader C.D."/>
            <person name="Teijaro C.N."/>
            <person name="Fluegel L."/>
            <person name="Davis C.M."/>
            <person name="Simpson J.R."/>
            <person name="Lauterbach L."/>
            <person name="Steele A.D."/>
            <person name="Gui C."/>
            <person name="Meng S."/>
            <person name="Li G."/>
            <person name="Viehrig K."/>
            <person name="Ye F."/>
            <person name="Su P."/>
            <person name="Kiefer A.F."/>
            <person name="Nichols A."/>
            <person name="Cepeda A.J."/>
            <person name="Yan W."/>
            <person name="Fan B."/>
            <person name="Jiang Y."/>
            <person name="Adhikari A."/>
            <person name="Zheng C.-J."/>
            <person name="Schuster L."/>
            <person name="Cowan T.M."/>
            <person name="Smanski M.J."/>
            <person name="Chevrette M.G."/>
            <person name="De Carvalho L.P.S."/>
            <person name="Shen B."/>
        </authorList>
    </citation>
    <scope>NUCLEOTIDE SEQUENCE [LARGE SCALE GENOMIC DNA]</scope>
    <source>
        <strain evidence="1 2">NPDC000234</strain>
    </source>
</reference>
<accession>A0ABV1XAR2</accession>
<evidence type="ECO:0000313" key="1">
    <source>
        <dbReference type="EMBL" id="MER7186116.1"/>
    </source>
</evidence>
<gene>
    <name evidence="1" type="ORF">ABT404_42785</name>
</gene>
<keyword evidence="2" id="KW-1185">Reference proteome</keyword>
<evidence type="ECO:0000313" key="2">
    <source>
        <dbReference type="Proteomes" id="UP001474181"/>
    </source>
</evidence>
<name>A0ABV1XAR2_9ACTN</name>
<comment type="caution">
    <text evidence="1">The sequence shown here is derived from an EMBL/GenBank/DDBJ whole genome shotgun (WGS) entry which is preliminary data.</text>
</comment>